<name>A0ABW2JTN0_9ACTN</name>
<keyword evidence="2" id="KW-0663">Pyridoxal phosphate</keyword>
<proteinExistence type="inferred from homology"/>
<dbReference type="EMBL" id="JBHTCF010000020">
    <property type="protein sequence ID" value="MFC7309289.1"/>
    <property type="molecule type" value="Genomic_DNA"/>
</dbReference>
<dbReference type="Pfam" id="PF00278">
    <property type="entry name" value="Orn_DAP_Arg_deC"/>
    <property type="match status" value="1"/>
</dbReference>
<comment type="cofactor">
    <cofactor evidence="1">
        <name>pyridoxal 5'-phosphate</name>
        <dbReference type="ChEBI" id="CHEBI:597326"/>
    </cofactor>
</comment>
<accession>A0ABW2JTN0</accession>
<dbReference type="SUPFAM" id="SSF50621">
    <property type="entry name" value="Alanine racemase C-terminal domain-like"/>
    <property type="match status" value="1"/>
</dbReference>
<feature type="region of interest" description="Disordered" evidence="4">
    <location>
        <begin position="370"/>
        <end position="392"/>
    </location>
</feature>
<dbReference type="InterPro" id="IPR022644">
    <property type="entry name" value="De-COase2_N"/>
</dbReference>
<feature type="region of interest" description="Disordered" evidence="4">
    <location>
        <begin position="1"/>
        <end position="28"/>
    </location>
</feature>
<dbReference type="PANTHER" id="PTHR43727">
    <property type="entry name" value="DIAMINOPIMELATE DECARBOXYLASE"/>
    <property type="match status" value="1"/>
</dbReference>
<evidence type="ECO:0000313" key="8">
    <source>
        <dbReference type="Proteomes" id="UP001596523"/>
    </source>
</evidence>
<evidence type="ECO:0000256" key="2">
    <source>
        <dbReference type="ARBA" id="ARBA00022898"/>
    </source>
</evidence>
<evidence type="ECO:0000256" key="4">
    <source>
        <dbReference type="SAM" id="MobiDB-lite"/>
    </source>
</evidence>
<feature type="region of interest" description="Disordered" evidence="4">
    <location>
        <begin position="471"/>
        <end position="517"/>
    </location>
</feature>
<dbReference type="Proteomes" id="UP001596523">
    <property type="component" value="Unassembled WGS sequence"/>
</dbReference>
<dbReference type="InterPro" id="IPR022643">
    <property type="entry name" value="De-COase2_C"/>
</dbReference>
<keyword evidence="8" id="KW-1185">Reference proteome</keyword>
<dbReference type="SUPFAM" id="SSF51419">
    <property type="entry name" value="PLP-binding barrel"/>
    <property type="match status" value="1"/>
</dbReference>
<evidence type="ECO:0000256" key="1">
    <source>
        <dbReference type="ARBA" id="ARBA00001933"/>
    </source>
</evidence>
<dbReference type="RefSeq" id="WP_381838072.1">
    <property type="nucleotide sequence ID" value="NZ_JBHTCF010000020.1"/>
</dbReference>
<sequence>MSEPSNALPRTGAVPPTHTVPPAHTVPPTPAVPPALPVAPEVLSSVPTPAYVYDVAEVRRNHAALSDALPAGAGLYYSLKANAHPAVLKVLRERGALPEVCSTGELDAALGAGWPAADVLYSGPGKRDEEIDDALRRGVRLFSVDSAYAIEQLDRRAGGLGATARCLLRINDDQPVPGQGLAMTGVASQFGADTRWVLDEPERFASRAHAEVMGLHLYMGTNLGDVDALVGQFARSLRTARTLAAALAGHGVRIRVLDLGGGFGAPFATAGERIDLSGLRPKLTALLDEELVALARELTPAAASPSGRPGDDVPQVVFESGRYLVGTAGVLLSAVLDVKRSHGKDVVVLESGINHLGGMSGLRRLPALNPHLVAGSGPDGSGPDGSGPDASDRQVELNALVAGPLCTPLDTWARSARLPALRPGDLVAVPNVGAYGLSASLVAFLGHPLPAEAVIDGDRPGAAPDVTRLAFERRPAGHLPAPAPEPRPRSRPHHDRTTGPAPVPATAPAPAATLGVK</sequence>
<gene>
    <name evidence="7" type="ORF">ACFQVC_34405</name>
</gene>
<evidence type="ECO:0000256" key="3">
    <source>
        <dbReference type="RuleBase" id="RU003737"/>
    </source>
</evidence>
<protein>
    <submittedName>
        <fullName evidence="7">Type III PLP-dependent enzyme</fullName>
    </submittedName>
</protein>
<evidence type="ECO:0000259" key="6">
    <source>
        <dbReference type="Pfam" id="PF02784"/>
    </source>
</evidence>
<feature type="compositionally biased region" description="Low complexity" evidence="4">
    <location>
        <begin position="508"/>
        <end position="517"/>
    </location>
</feature>
<dbReference type="Pfam" id="PF02784">
    <property type="entry name" value="Orn_Arg_deC_N"/>
    <property type="match status" value="1"/>
</dbReference>
<comment type="similarity">
    <text evidence="3">Belongs to the Orn/Lys/Arg decarboxylase class-II family.</text>
</comment>
<dbReference type="InterPro" id="IPR009006">
    <property type="entry name" value="Ala_racemase/Decarboxylase_C"/>
</dbReference>
<feature type="compositionally biased region" description="Low complexity" evidence="4">
    <location>
        <begin position="13"/>
        <end position="23"/>
    </location>
</feature>
<dbReference type="InterPro" id="IPR029066">
    <property type="entry name" value="PLP-binding_barrel"/>
</dbReference>
<dbReference type="InterPro" id="IPR000183">
    <property type="entry name" value="Orn/DAP/Arg_de-COase"/>
</dbReference>
<evidence type="ECO:0000313" key="7">
    <source>
        <dbReference type="EMBL" id="MFC7309289.1"/>
    </source>
</evidence>
<dbReference type="PRINTS" id="PR01179">
    <property type="entry name" value="ODADCRBXLASE"/>
</dbReference>
<comment type="caution">
    <text evidence="7">The sequence shown here is derived from an EMBL/GenBank/DDBJ whole genome shotgun (WGS) entry which is preliminary data.</text>
</comment>
<evidence type="ECO:0000259" key="5">
    <source>
        <dbReference type="Pfam" id="PF00278"/>
    </source>
</evidence>
<dbReference type="Gene3D" id="3.20.20.10">
    <property type="entry name" value="Alanine racemase"/>
    <property type="match status" value="1"/>
</dbReference>
<organism evidence="7 8">
    <name type="scientific">Streptomyces monticola</name>
    <dbReference type="NCBI Taxonomy" id="2666263"/>
    <lineage>
        <taxon>Bacteria</taxon>
        <taxon>Bacillati</taxon>
        <taxon>Actinomycetota</taxon>
        <taxon>Actinomycetes</taxon>
        <taxon>Kitasatosporales</taxon>
        <taxon>Streptomycetaceae</taxon>
        <taxon>Streptomyces</taxon>
    </lineage>
</organism>
<feature type="domain" description="Orn/DAP/Arg decarboxylase 2 N-terminal" evidence="6">
    <location>
        <begin position="56"/>
        <end position="325"/>
    </location>
</feature>
<reference evidence="8" key="1">
    <citation type="journal article" date="2019" name="Int. J. Syst. Evol. Microbiol.">
        <title>The Global Catalogue of Microorganisms (GCM) 10K type strain sequencing project: providing services to taxonomists for standard genome sequencing and annotation.</title>
        <authorList>
            <consortium name="The Broad Institute Genomics Platform"/>
            <consortium name="The Broad Institute Genome Sequencing Center for Infectious Disease"/>
            <person name="Wu L."/>
            <person name="Ma J."/>
        </authorList>
    </citation>
    <scope>NUCLEOTIDE SEQUENCE [LARGE SCALE GENOMIC DNA]</scope>
    <source>
        <strain evidence="8">SYNS20</strain>
    </source>
</reference>
<dbReference type="Gene3D" id="2.40.37.10">
    <property type="entry name" value="Lyase, Ornithine Decarboxylase, Chain A, domain 1"/>
    <property type="match status" value="1"/>
</dbReference>
<dbReference type="PANTHER" id="PTHR43727:SF2">
    <property type="entry name" value="GROUP IV DECARBOXYLASE"/>
    <property type="match status" value="1"/>
</dbReference>
<feature type="domain" description="Orn/DAP/Arg decarboxylase 2 C-terminal" evidence="5">
    <location>
        <begin position="51"/>
        <end position="433"/>
    </location>
</feature>